<comment type="caution">
    <text evidence="2">The sequence shown here is derived from an EMBL/GenBank/DDBJ whole genome shotgun (WGS) entry which is preliminary data.</text>
</comment>
<proteinExistence type="predicted"/>
<reference evidence="2 3" key="2">
    <citation type="journal article" date="2017" name="PLoS ONE">
        <title>Genomic and phenotypic characterisation of fluoroquinolone resistance mechanisms in Enterobacteriaceae in Durban, South Africa.</title>
        <authorList>
            <person name="Osei Sekyere J."/>
            <person name="Amoako D.G."/>
        </authorList>
    </citation>
    <scope>NUCLEOTIDE SEQUENCE [LARGE SCALE GENOMIC DNA]</scope>
    <source>
        <strain evidence="2 3">ST62:944112508</strain>
    </source>
</reference>
<reference evidence="3" key="1">
    <citation type="submission" date="2015-09" db="EMBL/GenBank/DDBJ databases">
        <title>Prevalence of NDMs in South Africa.</title>
        <authorList>
            <person name="Osei Sekyere J."/>
            <person name="Govinden U."/>
            <person name="Essack S."/>
            <person name="Haldorsen B."/>
            <person name="Samuelsen O."/>
            <person name="Aasnaes B."/>
            <person name="Sundsfjord A."/>
        </authorList>
    </citation>
    <scope>NUCLEOTIDE SEQUENCE [LARGE SCALE GENOMIC DNA]</scope>
    <source>
        <strain evidence="3">ST62:944112508</strain>
    </source>
</reference>
<protein>
    <submittedName>
        <fullName evidence="2">Uncharacterized protein</fullName>
    </submittedName>
</protein>
<evidence type="ECO:0000313" key="3">
    <source>
        <dbReference type="Proteomes" id="UP000050520"/>
    </source>
</evidence>
<feature type="region of interest" description="Disordered" evidence="1">
    <location>
        <begin position="62"/>
        <end position="84"/>
    </location>
</feature>
<dbReference type="EMBL" id="LJEB01000035">
    <property type="protein sequence ID" value="KPR55856.1"/>
    <property type="molecule type" value="Genomic_DNA"/>
</dbReference>
<gene>
    <name evidence="2" type="ORF">AN672_09175</name>
</gene>
<dbReference type="AlphaFoldDB" id="A0AA40NMM1"/>
<accession>A0AA40NMM1</accession>
<dbReference type="Proteomes" id="UP000050520">
    <property type="component" value="Unassembled WGS sequence"/>
</dbReference>
<sequence length="84" mass="9233">MGSPKSSCIARCLWIRFRALNVKTKSSVPPMMITPLPARSAALNSCSLTAWFCNVLDVAEDDDSSSNMRTAHENTDGSFMINTY</sequence>
<evidence type="ECO:0000313" key="2">
    <source>
        <dbReference type="EMBL" id="KPR55856.1"/>
    </source>
</evidence>
<name>A0AA40NMM1_CITFR</name>
<evidence type="ECO:0000256" key="1">
    <source>
        <dbReference type="SAM" id="MobiDB-lite"/>
    </source>
</evidence>
<organism evidence="2 3">
    <name type="scientific">Citrobacter freundii</name>
    <dbReference type="NCBI Taxonomy" id="546"/>
    <lineage>
        <taxon>Bacteria</taxon>
        <taxon>Pseudomonadati</taxon>
        <taxon>Pseudomonadota</taxon>
        <taxon>Gammaproteobacteria</taxon>
        <taxon>Enterobacterales</taxon>
        <taxon>Enterobacteriaceae</taxon>
        <taxon>Citrobacter</taxon>
        <taxon>Citrobacter freundii complex</taxon>
    </lineage>
</organism>